<dbReference type="PROSITE" id="PS50983">
    <property type="entry name" value="FE_B12_PBP"/>
    <property type="match status" value="1"/>
</dbReference>
<dbReference type="InterPro" id="IPR036582">
    <property type="entry name" value="Mao_N_sf"/>
</dbReference>
<dbReference type="InterPro" id="IPR012854">
    <property type="entry name" value="Cu_amine_oxidase-like_N"/>
</dbReference>
<dbReference type="GO" id="GO:0071281">
    <property type="term" value="P:cellular response to iron ion"/>
    <property type="evidence" value="ECO:0007669"/>
    <property type="project" value="TreeGrafter"/>
</dbReference>
<evidence type="ECO:0000256" key="1">
    <source>
        <dbReference type="ARBA" id="ARBA00008814"/>
    </source>
</evidence>
<dbReference type="EMBL" id="QLUW01000006">
    <property type="protein sequence ID" value="RAP73823.1"/>
    <property type="molecule type" value="Genomic_DNA"/>
</dbReference>
<evidence type="ECO:0000313" key="5">
    <source>
        <dbReference type="Proteomes" id="UP000249260"/>
    </source>
</evidence>
<dbReference type="InterPro" id="IPR050902">
    <property type="entry name" value="ABC_Transporter_SBP"/>
</dbReference>
<dbReference type="Gene3D" id="3.30.457.10">
    <property type="entry name" value="Copper amine oxidase-like, N-terminal domain"/>
    <property type="match status" value="1"/>
</dbReference>
<protein>
    <recommendedName>
        <fullName evidence="3">Fe/B12 periplasmic-binding domain-containing protein</fullName>
    </recommendedName>
</protein>
<proteinExistence type="inferred from homology"/>
<name>A0A328TWA4_9BACL</name>
<evidence type="ECO:0000256" key="2">
    <source>
        <dbReference type="SAM" id="SignalP"/>
    </source>
</evidence>
<dbReference type="InterPro" id="IPR002491">
    <property type="entry name" value="ABC_transptr_periplasmic_BD"/>
</dbReference>
<feature type="signal peptide" evidence="2">
    <location>
        <begin position="1"/>
        <end position="24"/>
    </location>
</feature>
<dbReference type="RefSeq" id="WP_112885407.1">
    <property type="nucleotide sequence ID" value="NZ_QLUW01000006.1"/>
</dbReference>
<organism evidence="4 5">
    <name type="scientific">Paenibacillus montanisoli</name>
    <dbReference type="NCBI Taxonomy" id="2081970"/>
    <lineage>
        <taxon>Bacteria</taxon>
        <taxon>Bacillati</taxon>
        <taxon>Bacillota</taxon>
        <taxon>Bacilli</taxon>
        <taxon>Bacillales</taxon>
        <taxon>Paenibacillaceae</taxon>
        <taxon>Paenibacillus</taxon>
    </lineage>
</organism>
<keyword evidence="2" id="KW-0732">Signal</keyword>
<sequence length="423" mass="44443">MFSKVLSRSILAAAVLLAPLTAGAGQAAQASGSSISVKLDGKSLPLDAAPKVINGRTLVPYSSLVKALGGKATWNAGTKSVSAVQDGVTVKLTIGSTSAYINGAYKSLDTAPLISGGKTYVPLRLLSEAFGKWVTYSKSFATVSINSTMTVTTSTGAFTLKKKPSRIVTLSSSDTEIVYALGGTVVGRSTAIGKVYPPSAASVPEVGSSHGINFEKLATLKPDLVIASPALKTQQATIEKLGAQVMFNSHNSFKEIQASIRLYGRILGQESKAAQIIKEMNNQVDDLKKPASKPKTLIVYGAPGSFVIALPNSYPGNFLELAGGTNVAASFKGMDGMPQYAELSLERVVAADPDLILFITHGDAAEVKASFKKQFETNPAWKSLSAVKNDKFEVLPSDLFAANPGIRAPQAIETINKWLLTVD</sequence>
<feature type="domain" description="Fe/B12 periplasmic-binding" evidence="3">
    <location>
        <begin position="166"/>
        <end position="423"/>
    </location>
</feature>
<evidence type="ECO:0000313" key="4">
    <source>
        <dbReference type="EMBL" id="RAP73823.1"/>
    </source>
</evidence>
<evidence type="ECO:0000259" key="3">
    <source>
        <dbReference type="PROSITE" id="PS50983"/>
    </source>
</evidence>
<gene>
    <name evidence="4" type="ORF">DL346_26590</name>
</gene>
<feature type="chain" id="PRO_5039553681" description="Fe/B12 periplasmic-binding domain-containing protein" evidence="2">
    <location>
        <begin position="25"/>
        <end position="423"/>
    </location>
</feature>
<dbReference type="Proteomes" id="UP000249260">
    <property type="component" value="Unassembled WGS sequence"/>
</dbReference>
<dbReference type="PANTHER" id="PTHR30535">
    <property type="entry name" value="VITAMIN B12-BINDING PROTEIN"/>
    <property type="match status" value="1"/>
</dbReference>
<dbReference type="PANTHER" id="PTHR30535:SF34">
    <property type="entry name" value="MOLYBDATE-BINDING PROTEIN MOLA"/>
    <property type="match status" value="1"/>
</dbReference>
<dbReference type="OrthoDB" id="9816357at2"/>
<accession>A0A328TWA4</accession>
<comment type="similarity">
    <text evidence="1">Belongs to the bacterial solute-binding protein 8 family.</text>
</comment>
<dbReference type="Pfam" id="PF01497">
    <property type="entry name" value="Peripla_BP_2"/>
    <property type="match status" value="1"/>
</dbReference>
<dbReference type="SUPFAM" id="SSF55383">
    <property type="entry name" value="Copper amine oxidase, domain N"/>
    <property type="match status" value="1"/>
</dbReference>
<dbReference type="AlphaFoldDB" id="A0A328TWA4"/>
<dbReference type="Gene3D" id="3.40.50.1980">
    <property type="entry name" value="Nitrogenase molybdenum iron protein domain"/>
    <property type="match status" value="2"/>
</dbReference>
<dbReference type="SUPFAM" id="SSF53807">
    <property type="entry name" value="Helical backbone' metal receptor"/>
    <property type="match status" value="1"/>
</dbReference>
<reference evidence="4 5" key="1">
    <citation type="submission" date="2018-06" db="EMBL/GenBank/DDBJ databases">
        <title>Paenibacillus montanisoli sp. nov., isolated from mountain area soil.</title>
        <authorList>
            <person name="Wu M."/>
        </authorList>
    </citation>
    <scope>NUCLEOTIDE SEQUENCE [LARGE SCALE GENOMIC DNA]</scope>
    <source>
        <strain evidence="4 5">RA17</strain>
    </source>
</reference>
<comment type="caution">
    <text evidence="4">The sequence shown here is derived from an EMBL/GenBank/DDBJ whole genome shotgun (WGS) entry which is preliminary data.</text>
</comment>
<dbReference type="Pfam" id="PF07833">
    <property type="entry name" value="Cu_amine_oxidN1"/>
    <property type="match status" value="1"/>
</dbReference>
<keyword evidence="5" id="KW-1185">Reference proteome</keyword>